<keyword evidence="2" id="KW-1185">Reference proteome</keyword>
<evidence type="ECO:0000313" key="2">
    <source>
        <dbReference type="Proteomes" id="UP000824890"/>
    </source>
</evidence>
<dbReference type="Proteomes" id="UP000824890">
    <property type="component" value="Unassembled WGS sequence"/>
</dbReference>
<feature type="non-terminal residue" evidence="1">
    <location>
        <position position="279"/>
    </location>
</feature>
<reference evidence="1 2" key="1">
    <citation type="submission" date="2021-05" db="EMBL/GenBank/DDBJ databases">
        <title>Genome Assembly of Synthetic Allotetraploid Brassica napus Reveals Homoeologous Exchanges between Subgenomes.</title>
        <authorList>
            <person name="Davis J.T."/>
        </authorList>
    </citation>
    <scope>NUCLEOTIDE SEQUENCE [LARGE SCALE GENOMIC DNA]</scope>
    <source>
        <strain evidence="2">cv. Da-Ae</strain>
        <tissue evidence="1">Seedling</tissue>
    </source>
</reference>
<dbReference type="PANTHER" id="PTHR19845:SF0">
    <property type="entry name" value="KATANIN P80 WD40 REPEAT-CONTAINING SUBUNIT B1"/>
    <property type="match status" value="1"/>
</dbReference>
<organism evidence="1 2">
    <name type="scientific">Brassica napus</name>
    <name type="common">Rape</name>
    <dbReference type="NCBI Taxonomy" id="3708"/>
    <lineage>
        <taxon>Eukaryota</taxon>
        <taxon>Viridiplantae</taxon>
        <taxon>Streptophyta</taxon>
        <taxon>Embryophyta</taxon>
        <taxon>Tracheophyta</taxon>
        <taxon>Spermatophyta</taxon>
        <taxon>Magnoliopsida</taxon>
        <taxon>eudicotyledons</taxon>
        <taxon>Gunneridae</taxon>
        <taxon>Pentapetalae</taxon>
        <taxon>rosids</taxon>
        <taxon>malvids</taxon>
        <taxon>Brassicales</taxon>
        <taxon>Brassicaceae</taxon>
        <taxon>Brassiceae</taxon>
        <taxon>Brassica</taxon>
    </lineage>
</organism>
<proteinExistence type="predicted"/>
<name>A0ABQ8CCI0_BRANA</name>
<dbReference type="EMBL" id="JAGKQM010000008">
    <property type="protein sequence ID" value="KAH0914779.1"/>
    <property type="molecule type" value="Genomic_DNA"/>
</dbReference>
<sequence>VSPIPSSASQRRLRFSKSYFQALGVTGVGLEEFVAYSAAVNCLKIGRKPSRVLVTGGEDHKVNLWAICKPNAILVSSFFPSTASLDVISVVSLLLSVYLICFVARDSVTFDASEVLVAAGAASQNNEGETQVIILYVERNYILRLLDISHNSLLICMKIKGCGGMARKICFLRLNVKGWSSFKEFIDKEVYKDLADVEVKLGELEAELSESNVVNDKLQRSYNELVELVIFLLQPIDILEAPLLQEPTDPTKQVKLGFLNGLVPCNKSMVFQRILFRAP</sequence>
<gene>
    <name evidence="1" type="ORF">HID58_029225</name>
</gene>
<evidence type="ECO:0000313" key="1">
    <source>
        <dbReference type="EMBL" id="KAH0914779.1"/>
    </source>
</evidence>
<comment type="caution">
    <text evidence="1">The sequence shown here is derived from an EMBL/GenBank/DDBJ whole genome shotgun (WGS) entry which is preliminary data.</text>
</comment>
<protein>
    <submittedName>
        <fullName evidence="1">Uncharacterized protein</fullName>
    </submittedName>
</protein>
<feature type="non-terminal residue" evidence="1">
    <location>
        <position position="1"/>
    </location>
</feature>
<dbReference type="PANTHER" id="PTHR19845">
    <property type="entry name" value="KATANIN P80 SUBUNIT"/>
    <property type="match status" value="1"/>
</dbReference>
<accession>A0ABQ8CCI0</accession>